<protein>
    <submittedName>
        <fullName evidence="2">MFS family permease</fullName>
    </submittedName>
</protein>
<feature type="transmembrane region" description="Helical" evidence="1">
    <location>
        <begin position="152"/>
        <end position="185"/>
    </location>
</feature>
<reference evidence="2 3" key="1">
    <citation type="submission" date="2020-07" db="EMBL/GenBank/DDBJ databases">
        <title>Sequencing the genomes of 1000 actinobacteria strains.</title>
        <authorList>
            <person name="Klenk H.-P."/>
        </authorList>
    </citation>
    <scope>NUCLEOTIDE SEQUENCE [LARGE SCALE GENOMIC DNA]</scope>
    <source>
        <strain evidence="2 3">DSM 15475</strain>
    </source>
</reference>
<dbReference type="Proteomes" id="UP000535437">
    <property type="component" value="Unassembled WGS sequence"/>
</dbReference>
<feature type="transmembrane region" description="Helical" evidence="1">
    <location>
        <begin position="64"/>
        <end position="87"/>
    </location>
</feature>
<feature type="transmembrane region" description="Helical" evidence="1">
    <location>
        <begin position="353"/>
        <end position="376"/>
    </location>
</feature>
<keyword evidence="1" id="KW-0812">Transmembrane</keyword>
<dbReference type="RefSeq" id="WP_179540222.1">
    <property type="nucleotide sequence ID" value="NZ_BAAALL010000003.1"/>
</dbReference>
<proteinExistence type="predicted"/>
<evidence type="ECO:0000313" key="2">
    <source>
        <dbReference type="EMBL" id="NYJ76633.1"/>
    </source>
</evidence>
<feature type="transmembrane region" description="Helical" evidence="1">
    <location>
        <begin position="325"/>
        <end position="347"/>
    </location>
</feature>
<dbReference type="PANTHER" id="PTHR23542:SF1">
    <property type="entry name" value="MAJOR FACILITATOR SUPERFAMILY (MFS) PROFILE DOMAIN-CONTAINING PROTEIN"/>
    <property type="match status" value="1"/>
</dbReference>
<feature type="transmembrane region" description="Helical" evidence="1">
    <location>
        <begin position="388"/>
        <end position="414"/>
    </location>
</feature>
<evidence type="ECO:0000256" key="1">
    <source>
        <dbReference type="SAM" id="Phobius"/>
    </source>
</evidence>
<organism evidence="2 3">
    <name type="scientific">Nesterenkonia xinjiangensis</name>
    <dbReference type="NCBI Taxonomy" id="225327"/>
    <lineage>
        <taxon>Bacteria</taxon>
        <taxon>Bacillati</taxon>
        <taxon>Actinomycetota</taxon>
        <taxon>Actinomycetes</taxon>
        <taxon>Micrococcales</taxon>
        <taxon>Micrococcaceae</taxon>
        <taxon>Nesterenkonia</taxon>
    </lineage>
</organism>
<dbReference type="AlphaFoldDB" id="A0A7Z0GKM5"/>
<dbReference type="SUPFAM" id="SSF103473">
    <property type="entry name" value="MFS general substrate transporter"/>
    <property type="match status" value="1"/>
</dbReference>
<feature type="transmembrane region" description="Helical" evidence="1">
    <location>
        <begin position="263"/>
        <end position="283"/>
    </location>
</feature>
<name>A0A7Z0GKM5_9MICC</name>
<gene>
    <name evidence="2" type="ORF">HNR09_000044</name>
</gene>
<feature type="transmembrane region" description="Helical" evidence="1">
    <location>
        <begin position="99"/>
        <end position="120"/>
    </location>
</feature>
<keyword evidence="1" id="KW-0472">Membrane</keyword>
<dbReference type="Gene3D" id="1.20.1250.20">
    <property type="entry name" value="MFS general substrate transporter like domains"/>
    <property type="match status" value="1"/>
</dbReference>
<accession>A0A7Z0GKM5</accession>
<keyword evidence="1" id="KW-1133">Transmembrane helix</keyword>
<feature type="transmembrane region" description="Helical" evidence="1">
    <location>
        <begin position="420"/>
        <end position="438"/>
    </location>
</feature>
<dbReference type="InterPro" id="IPR036259">
    <property type="entry name" value="MFS_trans_sf"/>
</dbReference>
<dbReference type="EMBL" id="JACCFY010000001">
    <property type="protein sequence ID" value="NYJ76633.1"/>
    <property type="molecule type" value="Genomic_DNA"/>
</dbReference>
<comment type="caution">
    <text evidence="2">The sequence shown here is derived from an EMBL/GenBank/DDBJ whole genome shotgun (WGS) entry which is preliminary data.</text>
</comment>
<dbReference type="PANTHER" id="PTHR23542">
    <property type="match status" value="1"/>
</dbReference>
<feature type="transmembrane region" description="Helical" evidence="1">
    <location>
        <begin position="35"/>
        <end position="57"/>
    </location>
</feature>
<sequence length="457" mass="46168">MAPSRWLSGAARAPAALLPVGMLFAATGAGSLTVTALMTSFALIGLALSVPCAGAAADRFGQRAVLLATAGLHVILLVLILAVIPAVNPGPGQEPSWTLLAAALVFSFAAGLTAPAVSAMNRVRGWHLHRHRPERGIAAGPWMRREASVDDLLLVLSPLLVGLLSGSLGAGAGLMVAALLGALAVPAYAMEPIAAELDATHETTRPDEDGPLEPLRVPLTAVEHGQQMVIEARGFAPEHPGEPTHPVGPGGRAGSSSLAGAPAVSLGLGIVAGGSAIVALIIAQDVHRPGAAGLLLGCCGAAGMLSSRWLPARFTALDVPRRRRLFAVLLAWWAALLAAVVATILAQQGGLPGLVLSAVMFLGVGVSLGVLVVEVYRVVARRAPTADLVSTLSTVAGALLVGLVLGLSAAGLVAEHAGRPWAAAVVVGGALVPAMLTLRPQRSAPPVQGRASRTESL</sequence>
<evidence type="ECO:0000313" key="3">
    <source>
        <dbReference type="Proteomes" id="UP000535437"/>
    </source>
</evidence>
<keyword evidence="3" id="KW-1185">Reference proteome</keyword>